<dbReference type="Pfam" id="PF13700">
    <property type="entry name" value="DUF4158"/>
    <property type="match status" value="1"/>
</dbReference>
<proteinExistence type="predicted"/>
<evidence type="ECO:0000259" key="1">
    <source>
        <dbReference type="Pfam" id="PF13700"/>
    </source>
</evidence>
<evidence type="ECO:0000313" key="2">
    <source>
        <dbReference type="EMBL" id="WTP91505.1"/>
    </source>
</evidence>
<protein>
    <submittedName>
        <fullName evidence="2">DUF4158 domain-containing protein</fullName>
    </submittedName>
</protein>
<name>A0AAU1I9D7_9ACTN</name>
<accession>A0AAU1I9D7</accession>
<gene>
    <name evidence="2" type="ORF">OG477_42360</name>
</gene>
<dbReference type="AlphaFoldDB" id="A0AAU1I9D7"/>
<reference evidence="2" key="1">
    <citation type="submission" date="2022-10" db="EMBL/GenBank/DDBJ databases">
        <title>The complete genomes of actinobacterial strains from the NBC collection.</title>
        <authorList>
            <person name="Joergensen T.S."/>
            <person name="Alvarez Arevalo M."/>
            <person name="Sterndorff E.B."/>
            <person name="Faurdal D."/>
            <person name="Vuksanovic O."/>
            <person name="Mourched A.-S."/>
            <person name="Charusanti P."/>
            <person name="Shaw S."/>
            <person name="Blin K."/>
            <person name="Weber T."/>
        </authorList>
    </citation>
    <scope>NUCLEOTIDE SEQUENCE</scope>
    <source>
        <strain evidence="2">NBC 00180</strain>
    </source>
</reference>
<dbReference type="EMBL" id="CP108140">
    <property type="protein sequence ID" value="WTP91505.1"/>
    <property type="molecule type" value="Genomic_DNA"/>
</dbReference>
<sequence>MILARPRTCWALRHRTNHLREIADYLGWKPAKALELKELDEFLLARAMEHNSPSLLFRLG</sequence>
<organism evidence="2">
    <name type="scientific">Streptomyces sp. NBC_00180</name>
    <dbReference type="NCBI Taxonomy" id="2903632"/>
    <lineage>
        <taxon>Bacteria</taxon>
        <taxon>Bacillati</taxon>
        <taxon>Actinomycetota</taxon>
        <taxon>Actinomycetes</taxon>
        <taxon>Kitasatosporales</taxon>
        <taxon>Streptomycetaceae</taxon>
        <taxon>Streptomyces</taxon>
    </lineage>
</organism>
<feature type="domain" description="DUF4158" evidence="1">
    <location>
        <begin position="13"/>
        <end position="58"/>
    </location>
</feature>
<dbReference type="InterPro" id="IPR025296">
    <property type="entry name" value="DUF4158"/>
</dbReference>